<dbReference type="AlphaFoldDB" id="A0A1I6HAR9"/>
<organism evidence="2 3">
    <name type="scientific">Maribacter stanieri</name>
    <dbReference type="NCBI Taxonomy" id="440514"/>
    <lineage>
        <taxon>Bacteria</taxon>
        <taxon>Pseudomonadati</taxon>
        <taxon>Bacteroidota</taxon>
        <taxon>Flavobacteriia</taxon>
        <taxon>Flavobacteriales</taxon>
        <taxon>Flavobacteriaceae</taxon>
        <taxon>Maribacter</taxon>
    </lineage>
</organism>
<keyword evidence="1" id="KW-0812">Transmembrane</keyword>
<dbReference type="Pfam" id="PF20587">
    <property type="entry name" value="DUF6789"/>
    <property type="match status" value="1"/>
</dbReference>
<protein>
    <recommendedName>
        <fullName evidence="4">DUF2938 domain-containing protein</fullName>
    </recommendedName>
</protein>
<feature type="transmembrane region" description="Helical" evidence="1">
    <location>
        <begin position="6"/>
        <end position="27"/>
    </location>
</feature>
<feature type="transmembrane region" description="Helical" evidence="1">
    <location>
        <begin position="120"/>
        <end position="147"/>
    </location>
</feature>
<evidence type="ECO:0000256" key="1">
    <source>
        <dbReference type="SAM" id="Phobius"/>
    </source>
</evidence>
<dbReference type="InterPro" id="IPR046739">
    <property type="entry name" value="DUF6789"/>
</dbReference>
<dbReference type="STRING" id="440514.SAMN04488010_0124"/>
<feature type="transmembrane region" description="Helical" evidence="1">
    <location>
        <begin position="57"/>
        <end position="78"/>
    </location>
</feature>
<keyword evidence="1" id="KW-1133">Transmembrane helix</keyword>
<dbReference type="EMBL" id="FOYX01000001">
    <property type="protein sequence ID" value="SFR51357.1"/>
    <property type="molecule type" value="Genomic_DNA"/>
</dbReference>
<dbReference type="RefSeq" id="WP_091900634.1">
    <property type="nucleotide sequence ID" value="NZ_FOYX01000001.1"/>
</dbReference>
<keyword evidence="1" id="KW-0472">Membrane</keyword>
<gene>
    <name evidence="2" type="ORF">SAMN04488010_0124</name>
</gene>
<evidence type="ECO:0008006" key="4">
    <source>
        <dbReference type="Google" id="ProtNLM"/>
    </source>
</evidence>
<reference evidence="3" key="1">
    <citation type="submission" date="2016-10" db="EMBL/GenBank/DDBJ databases">
        <authorList>
            <person name="Varghese N."/>
            <person name="Submissions S."/>
        </authorList>
    </citation>
    <scope>NUCLEOTIDE SEQUENCE [LARGE SCALE GENOMIC DNA]</scope>
    <source>
        <strain evidence="3">DSM 19891</strain>
    </source>
</reference>
<proteinExistence type="predicted"/>
<keyword evidence="3" id="KW-1185">Reference proteome</keyword>
<feature type="transmembrane region" description="Helical" evidence="1">
    <location>
        <begin position="84"/>
        <end position="108"/>
    </location>
</feature>
<evidence type="ECO:0000313" key="3">
    <source>
        <dbReference type="Proteomes" id="UP000199462"/>
    </source>
</evidence>
<name>A0A1I6HAR9_9FLAO</name>
<dbReference type="Proteomes" id="UP000199462">
    <property type="component" value="Unassembled WGS sequence"/>
</dbReference>
<sequence>MEVLKIFFSGILGTFMMTVFSHILELLTGSKFNEAHLLNGLLDRSKFSNSNIQKNNFLGWIFHFTIGICMAAMLYFYYMYISNYISLWLGIVLGFVLGIIGIAGWLIMKNCHSKPPEINWYSFFVQLVVAHVVFGVVVTWVFIRFIFKN</sequence>
<accession>A0A1I6HAR9</accession>
<evidence type="ECO:0000313" key="2">
    <source>
        <dbReference type="EMBL" id="SFR51357.1"/>
    </source>
</evidence>